<dbReference type="AlphaFoldDB" id="A0A8J7LKD2"/>
<dbReference type="RefSeq" id="WP_228847294.1">
    <property type="nucleotide sequence ID" value="NZ_JADCKQ010000001.1"/>
</dbReference>
<protein>
    <submittedName>
        <fullName evidence="2">DUF2087 domain-containing protein</fullName>
    </submittedName>
</protein>
<sequence>MSRDTTSLYIEDLSHFAKSLRAGLTARDETPGHLALLGLIAKSAGHANYQSLKTRALRPDDTKQHSTQMKRALRVFDDQGVMIRWPKQTQVQGLCLWVFWADLPPGRAITEQDVNEILKEHSSFGDHVLMRRSLIDHGLARREIDGRAYYRIEQEPHDEALLLIREIRGRR</sequence>
<evidence type="ECO:0000313" key="3">
    <source>
        <dbReference type="Proteomes" id="UP000640583"/>
    </source>
</evidence>
<name>A0A8J7LKD2_9RHOB</name>
<feature type="domain" description="DUF2087" evidence="1">
    <location>
        <begin position="83"/>
        <end position="151"/>
    </location>
</feature>
<dbReference type="InterPro" id="IPR018656">
    <property type="entry name" value="DUF2087"/>
</dbReference>
<evidence type="ECO:0000259" key="1">
    <source>
        <dbReference type="Pfam" id="PF09860"/>
    </source>
</evidence>
<proteinExistence type="predicted"/>
<accession>A0A8J7LKD2</accession>
<organism evidence="2 3">
    <name type="scientific">Halocynthiibacter styelae</name>
    <dbReference type="NCBI Taxonomy" id="2761955"/>
    <lineage>
        <taxon>Bacteria</taxon>
        <taxon>Pseudomonadati</taxon>
        <taxon>Pseudomonadota</taxon>
        <taxon>Alphaproteobacteria</taxon>
        <taxon>Rhodobacterales</taxon>
        <taxon>Paracoccaceae</taxon>
        <taxon>Halocynthiibacter</taxon>
    </lineage>
</organism>
<dbReference type="EMBL" id="JADCKQ010000001">
    <property type="protein sequence ID" value="MBI1492369.1"/>
    <property type="molecule type" value="Genomic_DNA"/>
</dbReference>
<keyword evidence="3" id="KW-1185">Reference proteome</keyword>
<dbReference type="Pfam" id="PF09860">
    <property type="entry name" value="DUF2087"/>
    <property type="match status" value="1"/>
</dbReference>
<reference evidence="2" key="1">
    <citation type="submission" date="2020-10" db="EMBL/GenBank/DDBJ databases">
        <title>Paenihalocynthiibacter styelae gen. nov., sp. nov., isolated from stalked sea squirt Styela clava.</title>
        <authorList>
            <person name="Kim Y.-O."/>
            <person name="Yoon J.-H."/>
        </authorList>
    </citation>
    <scope>NUCLEOTIDE SEQUENCE</scope>
    <source>
        <strain evidence="2">MYP1-1</strain>
    </source>
</reference>
<comment type="caution">
    <text evidence="2">The sequence shown here is derived from an EMBL/GenBank/DDBJ whole genome shotgun (WGS) entry which is preliminary data.</text>
</comment>
<dbReference type="Proteomes" id="UP000640583">
    <property type="component" value="Unassembled WGS sequence"/>
</dbReference>
<evidence type="ECO:0000313" key="2">
    <source>
        <dbReference type="EMBL" id="MBI1492369.1"/>
    </source>
</evidence>
<gene>
    <name evidence="2" type="ORF">H1D41_01820</name>
</gene>